<dbReference type="InterPro" id="IPR023187">
    <property type="entry name" value="Tscrpt_reg_MarR-type_CS"/>
</dbReference>
<sequence>MERTGHWPTGRLLSAVARRIEREWNAHLDTWDLNHASLPVLFHLARGPHSQRDLARANGVTEQTMSRILARMERSGYIAREQHPTDRRRHDVVLTAAGRAVMLEAGDPRPAEEMSVRGLEPHHVEQLREILGLMLAAHPHEEGWDDPTPHGPDADGHAFRPPAADDADGGHAAPDDDTPRVHADVP</sequence>
<dbReference type="Pfam" id="PF12802">
    <property type="entry name" value="MarR_2"/>
    <property type="match status" value="1"/>
</dbReference>
<protein>
    <submittedName>
        <fullName evidence="6">MarR family transcriptional regulator</fullName>
    </submittedName>
</protein>
<dbReference type="SMART" id="SM00347">
    <property type="entry name" value="HTH_MARR"/>
    <property type="match status" value="1"/>
</dbReference>
<dbReference type="GO" id="GO:0006950">
    <property type="term" value="P:response to stress"/>
    <property type="evidence" value="ECO:0007669"/>
    <property type="project" value="TreeGrafter"/>
</dbReference>
<dbReference type="InterPro" id="IPR036390">
    <property type="entry name" value="WH_DNA-bd_sf"/>
</dbReference>
<dbReference type="RefSeq" id="WP_245612558.1">
    <property type="nucleotide sequence ID" value="NZ_AXCW01000117.1"/>
</dbReference>
<keyword evidence="1" id="KW-0805">Transcription regulation</keyword>
<dbReference type="Proteomes" id="UP000019753">
    <property type="component" value="Unassembled WGS sequence"/>
</dbReference>
<dbReference type="PANTHER" id="PTHR33164">
    <property type="entry name" value="TRANSCRIPTIONAL REGULATOR, MARR FAMILY"/>
    <property type="match status" value="1"/>
</dbReference>
<evidence type="ECO:0000313" key="7">
    <source>
        <dbReference type="Proteomes" id="UP000019753"/>
    </source>
</evidence>
<evidence type="ECO:0000256" key="3">
    <source>
        <dbReference type="ARBA" id="ARBA00023163"/>
    </source>
</evidence>
<dbReference type="PROSITE" id="PS01117">
    <property type="entry name" value="HTH_MARR_1"/>
    <property type="match status" value="1"/>
</dbReference>
<evidence type="ECO:0000256" key="1">
    <source>
        <dbReference type="ARBA" id="ARBA00023015"/>
    </source>
</evidence>
<dbReference type="PRINTS" id="PR00598">
    <property type="entry name" value="HTHMARR"/>
</dbReference>
<evidence type="ECO:0000256" key="2">
    <source>
        <dbReference type="ARBA" id="ARBA00023125"/>
    </source>
</evidence>
<evidence type="ECO:0000256" key="4">
    <source>
        <dbReference type="SAM" id="MobiDB-lite"/>
    </source>
</evidence>
<dbReference type="PANTHER" id="PTHR33164:SF64">
    <property type="entry name" value="TRANSCRIPTIONAL REGULATOR SLYA"/>
    <property type="match status" value="1"/>
</dbReference>
<organism evidence="6 7">
    <name type="scientific">Actinotalea ferrariae CF5-4</name>
    <dbReference type="NCBI Taxonomy" id="948458"/>
    <lineage>
        <taxon>Bacteria</taxon>
        <taxon>Bacillati</taxon>
        <taxon>Actinomycetota</taxon>
        <taxon>Actinomycetes</taxon>
        <taxon>Micrococcales</taxon>
        <taxon>Cellulomonadaceae</taxon>
        <taxon>Actinotalea</taxon>
    </lineage>
</organism>
<gene>
    <name evidence="6" type="ORF">N866_02335</name>
</gene>
<keyword evidence="7" id="KW-1185">Reference proteome</keyword>
<dbReference type="InterPro" id="IPR039422">
    <property type="entry name" value="MarR/SlyA-like"/>
</dbReference>
<dbReference type="GO" id="GO:0003700">
    <property type="term" value="F:DNA-binding transcription factor activity"/>
    <property type="evidence" value="ECO:0007669"/>
    <property type="project" value="InterPro"/>
</dbReference>
<feature type="region of interest" description="Disordered" evidence="4">
    <location>
        <begin position="140"/>
        <end position="186"/>
    </location>
</feature>
<evidence type="ECO:0000259" key="5">
    <source>
        <dbReference type="PROSITE" id="PS50995"/>
    </source>
</evidence>
<dbReference type="InterPro" id="IPR011991">
    <property type="entry name" value="ArsR-like_HTH"/>
</dbReference>
<keyword evidence="2" id="KW-0238">DNA-binding</keyword>
<evidence type="ECO:0000313" key="6">
    <source>
        <dbReference type="EMBL" id="EYR63183.1"/>
    </source>
</evidence>
<keyword evidence="3" id="KW-0804">Transcription</keyword>
<dbReference type="PROSITE" id="PS50995">
    <property type="entry name" value="HTH_MARR_2"/>
    <property type="match status" value="1"/>
</dbReference>
<reference evidence="6 7" key="1">
    <citation type="submission" date="2014-01" db="EMBL/GenBank/DDBJ databases">
        <title>Actinotalea ferrariae CF5-4.</title>
        <authorList>
            <person name="Chen F."/>
            <person name="Li Y."/>
            <person name="Wang G."/>
        </authorList>
    </citation>
    <scope>NUCLEOTIDE SEQUENCE [LARGE SCALE GENOMIC DNA]</scope>
    <source>
        <strain evidence="6 7">CF5-4</strain>
    </source>
</reference>
<dbReference type="AlphaFoldDB" id="A0A021VPZ1"/>
<dbReference type="GO" id="GO:0003677">
    <property type="term" value="F:DNA binding"/>
    <property type="evidence" value="ECO:0007669"/>
    <property type="project" value="UniProtKB-KW"/>
</dbReference>
<dbReference type="EMBL" id="AXCW01000117">
    <property type="protein sequence ID" value="EYR63183.1"/>
    <property type="molecule type" value="Genomic_DNA"/>
</dbReference>
<proteinExistence type="predicted"/>
<dbReference type="InterPro" id="IPR036388">
    <property type="entry name" value="WH-like_DNA-bd_sf"/>
</dbReference>
<dbReference type="SUPFAM" id="SSF46785">
    <property type="entry name" value="Winged helix' DNA-binding domain"/>
    <property type="match status" value="1"/>
</dbReference>
<feature type="domain" description="HTH marR-type" evidence="5">
    <location>
        <begin position="6"/>
        <end position="136"/>
    </location>
</feature>
<comment type="caution">
    <text evidence="6">The sequence shown here is derived from an EMBL/GenBank/DDBJ whole genome shotgun (WGS) entry which is preliminary data.</text>
</comment>
<dbReference type="CDD" id="cd00090">
    <property type="entry name" value="HTH_ARSR"/>
    <property type="match status" value="1"/>
</dbReference>
<feature type="compositionally biased region" description="Basic and acidic residues" evidence="4">
    <location>
        <begin position="173"/>
        <end position="186"/>
    </location>
</feature>
<name>A0A021VPZ1_9CELL</name>
<dbReference type="Gene3D" id="1.10.10.10">
    <property type="entry name" value="Winged helix-like DNA-binding domain superfamily/Winged helix DNA-binding domain"/>
    <property type="match status" value="1"/>
</dbReference>
<accession>A0A021VPZ1</accession>
<dbReference type="InterPro" id="IPR000835">
    <property type="entry name" value="HTH_MarR-typ"/>
</dbReference>